<evidence type="ECO:0000313" key="3">
    <source>
        <dbReference type="Proteomes" id="UP000801492"/>
    </source>
</evidence>
<keyword evidence="1" id="KW-0732">Signal</keyword>
<dbReference type="PANTHER" id="PTHR47890:SF1">
    <property type="entry name" value="LD24308P"/>
    <property type="match status" value="1"/>
</dbReference>
<sequence>MPKLYQIFLIIALVHLLPSNSVIVSLDDALDIIKVGKDIVVTLAKAWDIVDDSYDFSDTPTPFIEKTERKLFRKMDAIQKKMETLNSEIHAVGMQTISGFTRYLPDRVKLELRLNDLLDYMTRLNVFYGDYLNYYMKHEEFERLTLEDFAKMVVSHGSGSVRSLVERIHAFISPSGTGFTNTGILDSIANNLKEVEGDMLCTTNQSPQQVLYNLYNSIALTELKGYMMMQFSYMLLKLYNKGNFTREAQIMRNRYEERTNTAIESVRKAMEPASRELWMCDPKKHVKNETYLEITQLLQGYIQNEVDLNPDGTCRETCSEYTYTKSHNCYKNLYCRQQRRCNGKIINCRFFDSDMWVCPADPFSGRRYEYVEYENGHVLGRKQGCQKGAIKVDSWWRWLFWHCSYCFCLCDEQGTYSDRYFNMRSVTADIANNRVVTGLRFVKKNRIIHMQIQEGKLLPRGNIDISTVRWVPVEDYKITDRNIFNGQDYHTLSWEHRSLDLDDLMTDDDHLVTGVRFKQIGSHLNFEIFMTPFNFETGQLIEPLERSIWKDNSNTDVSLKNPRTQLRLTNPDIPIRSPSPSIPDSKTDQYVEFTHTDIDRDAAQTTVPFLDAQEVASLLPVPLGGAGIYHKGRKNFGGFIAPKVITYDFSQHLQSAFPQVEAN</sequence>
<dbReference type="Pfam" id="PF16061">
    <property type="entry name" value="DUF4803"/>
    <property type="match status" value="1"/>
</dbReference>
<organism evidence="2 3">
    <name type="scientific">Ignelater luminosus</name>
    <name type="common">Cucubano</name>
    <name type="synonym">Pyrophorus luminosus</name>
    <dbReference type="NCBI Taxonomy" id="2038154"/>
    <lineage>
        <taxon>Eukaryota</taxon>
        <taxon>Metazoa</taxon>
        <taxon>Ecdysozoa</taxon>
        <taxon>Arthropoda</taxon>
        <taxon>Hexapoda</taxon>
        <taxon>Insecta</taxon>
        <taxon>Pterygota</taxon>
        <taxon>Neoptera</taxon>
        <taxon>Endopterygota</taxon>
        <taxon>Coleoptera</taxon>
        <taxon>Polyphaga</taxon>
        <taxon>Elateriformia</taxon>
        <taxon>Elateroidea</taxon>
        <taxon>Elateridae</taxon>
        <taxon>Agrypninae</taxon>
        <taxon>Pyrophorini</taxon>
        <taxon>Ignelater</taxon>
    </lineage>
</organism>
<name>A0A8K0C3J0_IGNLU</name>
<gene>
    <name evidence="2" type="ORF">ILUMI_26720</name>
</gene>
<proteinExistence type="predicted"/>
<evidence type="ECO:0000256" key="1">
    <source>
        <dbReference type="SAM" id="SignalP"/>
    </source>
</evidence>
<dbReference type="Proteomes" id="UP000801492">
    <property type="component" value="Unassembled WGS sequence"/>
</dbReference>
<dbReference type="InterPro" id="IPR032062">
    <property type="entry name" value="DUF4803"/>
</dbReference>
<dbReference type="EMBL" id="VTPC01091162">
    <property type="protein sequence ID" value="KAF2879440.1"/>
    <property type="molecule type" value="Genomic_DNA"/>
</dbReference>
<dbReference type="OrthoDB" id="6366357at2759"/>
<dbReference type="PANTHER" id="PTHR47890">
    <property type="entry name" value="LD24308P"/>
    <property type="match status" value="1"/>
</dbReference>
<comment type="caution">
    <text evidence="2">The sequence shown here is derived from an EMBL/GenBank/DDBJ whole genome shotgun (WGS) entry which is preliminary data.</text>
</comment>
<dbReference type="AlphaFoldDB" id="A0A8K0C3J0"/>
<reference evidence="2" key="1">
    <citation type="submission" date="2019-08" db="EMBL/GenBank/DDBJ databases">
        <title>The genome of the North American firefly Photinus pyralis.</title>
        <authorList>
            <consortium name="Photinus pyralis genome working group"/>
            <person name="Fallon T.R."/>
            <person name="Sander Lower S.E."/>
            <person name="Weng J.-K."/>
        </authorList>
    </citation>
    <scope>NUCLEOTIDE SEQUENCE</scope>
    <source>
        <strain evidence="2">TRF0915ILg1</strain>
        <tissue evidence="2">Whole body</tissue>
    </source>
</reference>
<evidence type="ECO:0000313" key="2">
    <source>
        <dbReference type="EMBL" id="KAF2879440.1"/>
    </source>
</evidence>
<accession>A0A8K0C3J0</accession>
<protein>
    <submittedName>
        <fullName evidence="2">Uncharacterized protein</fullName>
    </submittedName>
</protein>
<feature type="chain" id="PRO_5035444261" evidence="1">
    <location>
        <begin position="22"/>
        <end position="663"/>
    </location>
</feature>
<feature type="signal peptide" evidence="1">
    <location>
        <begin position="1"/>
        <end position="21"/>
    </location>
</feature>
<keyword evidence="3" id="KW-1185">Reference proteome</keyword>